<dbReference type="PANTHER" id="PTHR12978">
    <property type="entry name" value="HISTIDINE TRIAD HIT PROTEIN MEMBER"/>
    <property type="match status" value="1"/>
</dbReference>
<accession>A0ABR4NWW0</accession>
<dbReference type="SUPFAM" id="SSF54197">
    <property type="entry name" value="HIT-like"/>
    <property type="match status" value="1"/>
</dbReference>
<dbReference type="Pfam" id="PF11969">
    <property type="entry name" value="DcpS_C"/>
    <property type="match status" value="1"/>
</dbReference>
<dbReference type="Proteomes" id="UP001623330">
    <property type="component" value="Unassembled WGS sequence"/>
</dbReference>
<dbReference type="Pfam" id="PF05652">
    <property type="entry name" value="DcpS"/>
    <property type="match status" value="1"/>
</dbReference>
<organism evidence="2 3">
    <name type="scientific">Nakaseomyces bracarensis</name>
    <dbReference type="NCBI Taxonomy" id="273131"/>
    <lineage>
        <taxon>Eukaryota</taxon>
        <taxon>Fungi</taxon>
        <taxon>Dikarya</taxon>
        <taxon>Ascomycota</taxon>
        <taxon>Saccharomycotina</taxon>
        <taxon>Saccharomycetes</taxon>
        <taxon>Saccharomycetales</taxon>
        <taxon>Saccharomycetaceae</taxon>
        <taxon>Nakaseomyces</taxon>
    </lineage>
</organism>
<keyword evidence="3" id="KW-1185">Reference proteome</keyword>
<dbReference type="Gene3D" id="3.30.200.40">
    <property type="entry name" value="Scavenger mRNA decapping enzyme, N-terminal domain"/>
    <property type="match status" value="1"/>
</dbReference>
<dbReference type="PIRSF" id="PIRSF028973">
    <property type="entry name" value="Scavenger_mRNA_decap_enz"/>
    <property type="match status" value="1"/>
</dbReference>
<gene>
    <name evidence="2" type="ORF">RNJ44_05126</name>
</gene>
<evidence type="ECO:0000256" key="1">
    <source>
        <dbReference type="ARBA" id="ARBA00010208"/>
    </source>
</evidence>
<evidence type="ECO:0000313" key="2">
    <source>
        <dbReference type="EMBL" id="KAL3233210.1"/>
    </source>
</evidence>
<sequence>MPSTTMNTPPKSSEIYKNEIFKMEGGGIPRVEVEEEKWVPDEGSKELAKKINKFMFERVLDSNPQTKVISLLGTIDGEYAILTCEKTHFMFEETVRRPSADGRSTPVFFHRENQYSCLTGITDVEEISSNDIYYWGLSVIKQNLDKNPTVKLNLIYPATNIHIRRYDQQEFHLVTETPEMYKKFVVPYIQKMTTSEMMKWVNNILYHGAEDHRIVYKHLEDKDEDGFLVFPDMKWDGVNLDALYLMAIVYREDIKSLRDLRPEHQDWLNRLNSTLKTIIPACFNYAIHPDELRIFVHYHPSFYHFHVHIVNVKHPGIGEEMGSGKTVLLDDIIETLNYLGPEGYMKRNLTYVIGENHSLWRNGFEEELLKQLQKDNIPRIPRGLNTLHEQTD</sequence>
<protein>
    <submittedName>
        <fullName evidence="2">Scavenger mRNA decapping enzyme (DcpS) N-terminal</fullName>
    </submittedName>
</protein>
<comment type="similarity">
    <text evidence="1">Belongs to the HIT family.</text>
</comment>
<reference evidence="2 3" key="1">
    <citation type="submission" date="2024-05" db="EMBL/GenBank/DDBJ databases">
        <title>Long read based assembly of the Candida bracarensis genome reveals expanded adhesin content.</title>
        <authorList>
            <person name="Marcet-Houben M."/>
            <person name="Ksiezopolska E."/>
            <person name="Gabaldon T."/>
        </authorList>
    </citation>
    <scope>NUCLEOTIDE SEQUENCE [LARGE SCALE GENOMIC DNA]</scope>
    <source>
        <strain evidence="2 3">CBM6</strain>
    </source>
</reference>
<dbReference type="EMBL" id="JBEVYD010000005">
    <property type="protein sequence ID" value="KAL3233210.1"/>
    <property type="molecule type" value="Genomic_DNA"/>
</dbReference>
<dbReference type="Gene3D" id="3.30.428.10">
    <property type="entry name" value="HIT-like"/>
    <property type="match status" value="1"/>
</dbReference>
<name>A0ABR4NWW0_9SACH</name>
<dbReference type="PANTHER" id="PTHR12978:SF0">
    <property type="entry name" value="M7GPPPX DIPHOSPHATASE"/>
    <property type="match status" value="1"/>
</dbReference>
<comment type="caution">
    <text evidence="2">The sequence shown here is derived from an EMBL/GenBank/DDBJ whole genome shotgun (WGS) entry which is preliminary data.</text>
</comment>
<dbReference type="InterPro" id="IPR011145">
    <property type="entry name" value="Scavenger_mRNA_decap_enz_N"/>
</dbReference>
<dbReference type="InterPro" id="IPR036265">
    <property type="entry name" value="HIT-like_sf"/>
</dbReference>
<evidence type="ECO:0000313" key="3">
    <source>
        <dbReference type="Proteomes" id="UP001623330"/>
    </source>
</evidence>
<dbReference type="InterPro" id="IPR008594">
    <property type="entry name" value="DcpS/DCS2"/>
</dbReference>
<dbReference type="SUPFAM" id="SSF102860">
    <property type="entry name" value="mRNA decapping enzyme DcpS N-terminal domain"/>
    <property type="match status" value="1"/>
</dbReference>
<proteinExistence type="inferred from homology"/>